<evidence type="ECO:0000256" key="7">
    <source>
        <dbReference type="ARBA" id="ARBA00023014"/>
    </source>
</evidence>
<evidence type="ECO:0000259" key="8">
    <source>
        <dbReference type="PROSITE" id="PS51918"/>
    </source>
</evidence>
<feature type="domain" description="Radical SAM core" evidence="8">
    <location>
        <begin position="240"/>
        <end position="468"/>
    </location>
</feature>
<keyword evidence="5" id="KW-0479">Metal-binding</keyword>
<name>A0ABZ2A0V5_STRNV</name>
<dbReference type="InterPro" id="IPR051198">
    <property type="entry name" value="BchE-like"/>
</dbReference>
<evidence type="ECO:0000313" key="9">
    <source>
        <dbReference type="EMBL" id="WUX51931.1"/>
    </source>
</evidence>
<evidence type="ECO:0000313" key="10">
    <source>
        <dbReference type="Proteomes" id="UP001432209"/>
    </source>
</evidence>
<dbReference type="PROSITE" id="PS51918">
    <property type="entry name" value="RADICAL_SAM"/>
    <property type="match status" value="1"/>
</dbReference>
<dbReference type="InterPro" id="IPR007197">
    <property type="entry name" value="rSAM"/>
</dbReference>
<dbReference type="EMBL" id="CP109495">
    <property type="protein sequence ID" value="WUX51931.1"/>
    <property type="molecule type" value="Genomic_DNA"/>
</dbReference>
<dbReference type="SFLD" id="SFLDS00029">
    <property type="entry name" value="Radical_SAM"/>
    <property type="match status" value="1"/>
</dbReference>
<evidence type="ECO:0000256" key="6">
    <source>
        <dbReference type="ARBA" id="ARBA00023004"/>
    </source>
</evidence>
<keyword evidence="7" id="KW-0411">Iron-sulfur</keyword>
<keyword evidence="3" id="KW-0808">Transferase</keyword>
<dbReference type="InterPro" id="IPR023404">
    <property type="entry name" value="rSAM_horseshoe"/>
</dbReference>
<accession>A0ABZ2A0V5</accession>
<keyword evidence="4" id="KW-0949">S-adenosyl-L-methionine</keyword>
<dbReference type="CDD" id="cd01335">
    <property type="entry name" value="Radical_SAM"/>
    <property type="match status" value="1"/>
</dbReference>
<evidence type="ECO:0000256" key="4">
    <source>
        <dbReference type="ARBA" id="ARBA00022691"/>
    </source>
</evidence>
<organism evidence="9 10">
    <name type="scientific">Streptomyces niveus</name>
    <name type="common">Streptomyces spheroides</name>
    <dbReference type="NCBI Taxonomy" id="193462"/>
    <lineage>
        <taxon>Bacteria</taxon>
        <taxon>Bacillati</taxon>
        <taxon>Actinomycetota</taxon>
        <taxon>Actinomycetes</taxon>
        <taxon>Kitasatosporales</taxon>
        <taxon>Streptomycetaceae</taxon>
        <taxon>Streptomyces</taxon>
    </lineage>
</organism>
<dbReference type="Pfam" id="PF04055">
    <property type="entry name" value="Radical_SAM"/>
    <property type="match status" value="1"/>
</dbReference>
<dbReference type="PANTHER" id="PTHR43409:SF7">
    <property type="entry name" value="BLL1977 PROTEIN"/>
    <property type="match status" value="1"/>
</dbReference>
<evidence type="ECO:0000256" key="3">
    <source>
        <dbReference type="ARBA" id="ARBA00022679"/>
    </source>
</evidence>
<protein>
    <submittedName>
        <fullName evidence="9">B12-binding domain-containing radical SAM protein</fullName>
    </submittedName>
</protein>
<gene>
    <name evidence="9" type="ORF">OG442_10490</name>
</gene>
<dbReference type="InterPro" id="IPR006638">
    <property type="entry name" value="Elp3/MiaA/NifB-like_rSAM"/>
</dbReference>
<dbReference type="PANTHER" id="PTHR43409">
    <property type="entry name" value="ANAEROBIC MAGNESIUM-PROTOPORPHYRIN IX MONOMETHYL ESTER CYCLASE-RELATED"/>
    <property type="match status" value="1"/>
</dbReference>
<sequence>MNVLLISGLGPEFPNTSLLKGSSFEALLGSTPPTGRGTPKALDLSTLYAPAAGGRIPLLRQRKEADRIRAVSSVRLQHAEQDDESAVAPHLTTFTVSAILEAAGIDHQHYPTEGIWNGGHPDPAGDFDVVLLSTTFIWDQATMAKAIGWVAERFPAAVLVLGGQYSNLKFHHILAAHPLVRFVVRGDAEVALPLLLEALRTGASPADIPNLVWRDGDTGRIRLAEVHYADLEAQPSPAPRGRYPVIPYESMRGCPFSCKYCSFPAASPKWRYKSAAKVAGDFARYRDEHGAQYVKALDSTFTVPPTRLRALLPMLAETGVEWEAYTRANSLKDRAVVESLEEAHCRALAIGFESMNDTTLGHMHKQVKASANRTAFQLLSESSIHHWISFIVGYPGETPELYADTRDFLVNEYAGHFALYVFMLNDETMPVWQDAERFGLQVFDAEGDADEWSHHGMDSATARRLQRETLRDVRWKNDRAIQRIWQHEFELPLLPDRSTAENTLVEKLVDRLGMASADFPDPVEVADRQAGLLSELATHGVTVATETVQTVRCTGT</sequence>
<dbReference type="SUPFAM" id="SSF102114">
    <property type="entry name" value="Radical SAM enzymes"/>
    <property type="match status" value="1"/>
</dbReference>
<keyword evidence="10" id="KW-1185">Reference proteome</keyword>
<evidence type="ECO:0000256" key="5">
    <source>
        <dbReference type="ARBA" id="ARBA00022723"/>
    </source>
</evidence>
<dbReference type="Proteomes" id="UP001432209">
    <property type="component" value="Chromosome"/>
</dbReference>
<reference evidence="9" key="1">
    <citation type="submission" date="2022-10" db="EMBL/GenBank/DDBJ databases">
        <title>The complete genomes of actinobacterial strains from the NBC collection.</title>
        <authorList>
            <person name="Joergensen T.S."/>
            <person name="Alvarez Arevalo M."/>
            <person name="Sterndorff E.B."/>
            <person name="Faurdal D."/>
            <person name="Vuksanovic O."/>
            <person name="Mourched A.-S."/>
            <person name="Charusanti P."/>
            <person name="Shaw S."/>
            <person name="Blin K."/>
            <person name="Weber T."/>
        </authorList>
    </citation>
    <scope>NUCLEOTIDE SEQUENCE</scope>
    <source>
        <strain evidence="9">NBC_01432</strain>
    </source>
</reference>
<dbReference type="SFLD" id="SFLDG01123">
    <property type="entry name" value="methyltransferase_(Class_B)"/>
    <property type="match status" value="1"/>
</dbReference>
<comment type="cofactor">
    <cofactor evidence="1">
        <name>[4Fe-4S] cluster</name>
        <dbReference type="ChEBI" id="CHEBI:49883"/>
    </cofactor>
</comment>
<dbReference type="InterPro" id="IPR034466">
    <property type="entry name" value="Methyltransferase_Class_B"/>
</dbReference>
<dbReference type="InterPro" id="IPR058240">
    <property type="entry name" value="rSAM_sf"/>
</dbReference>
<evidence type="ECO:0000256" key="1">
    <source>
        <dbReference type="ARBA" id="ARBA00001966"/>
    </source>
</evidence>
<dbReference type="SMART" id="SM00729">
    <property type="entry name" value="Elp3"/>
    <property type="match status" value="1"/>
</dbReference>
<keyword evidence="6" id="KW-0408">Iron</keyword>
<proteinExistence type="predicted"/>
<dbReference type="RefSeq" id="WP_329075626.1">
    <property type="nucleotide sequence ID" value="NZ_CP109389.1"/>
</dbReference>
<dbReference type="SFLD" id="SFLDG01082">
    <property type="entry name" value="B12-binding_domain_containing"/>
    <property type="match status" value="1"/>
</dbReference>
<keyword evidence="2" id="KW-0489">Methyltransferase</keyword>
<evidence type="ECO:0000256" key="2">
    <source>
        <dbReference type="ARBA" id="ARBA00022603"/>
    </source>
</evidence>
<dbReference type="Gene3D" id="3.80.30.20">
    <property type="entry name" value="tm_1862 like domain"/>
    <property type="match status" value="1"/>
</dbReference>